<dbReference type="InterPro" id="IPR036847">
    <property type="entry name" value="RimP_C_sf"/>
</dbReference>
<keyword evidence="1" id="KW-0963">Cytoplasm</keyword>
<dbReference type="HAMAP" id="MF_01077">
    <property type="entry name" value="RimP"/>
    <property type="match status" value="1"/>
</dbReference>
<dbReference type="AlphaFoldDB" id="A0A382CQ47"/>
<feature type="domain" description="Ribosome maturation factor RimP C-terminal" evidence="5">
    <location>
        <begin position="81"/>
        <end position="147"/>
    </location>
</feature>
<feature type="region of interest" description="Disordered" evidence="3">
    <location>
        <begin position="150"/>
        <end position="171"/>
    </location>
</feature>
<evidence type="ECO:0000256" key="1">
    <source>
        <dbReference type="ARBA" id="ARBA00022490"/>
    </source>
</evidence>
<accession>A0A382CQ47</accession>
<dbReference type="PANTHER" id="PTHR33867:SF1">
    <property type="entry name" value="RIBOSOME MATURATION FACTOR RIMP"/>
    <property type="match status" value="1"/>
</dbReference>
<dbReference type="InterPro" id="IPR028998">
    <property type="entry name" value="RimP_C"/>
</dbReference>
<evidence type="ECO:0008006" key="7">
    <source>
        <dbReference type="Google" id="ProtNLM"/>
    </source>
</evidence>
<reference evidence="6" key="1">
    <citation type="submission" date="2018-05" db="EMBL/GenBank/DDBJ databases">
        <authorList>
            <person name="Lanie J.A."/>
            <person name="Ng W.-L."/>
            <person name="Kazmierczak K.M."/>
            <person name="Andrzejewski T.M."/>
            <person name="Davidsen T.M."/>
            <person name="Wayne K.J."/>
            <person name="Tettelin H."/>
            <person name="Glass J.I."/>
            <person name="Rusch D."/>
            <person name="Podicherti R."/>
            <person name="Tsui H.-C.T."/>
            <person name="Winkler M.E."/>
        </authorList>
    </citation>
    <scope>NUCLEOTIDE SEQUENCE</scope>
</reference>
<dbReference type="InterPro" id="IPR035956">
    <property type="entry name" value="RimP_N_sf"/>
</dbReference>
<gene>
    <name evidence="6" type="ORF">METZ01_LOCUS180251</name>
</gene>
<dbReference type="GO" id="GO:0005829">
    <property type="term" value="C:cytosol"/>
    <property type="evidence" value="ECO:0007669"/>
    <property type="project" value="TreeGrafter"/>
</dbReference>
<dbReference type="GO" id="GO:0000028">
    <property type="term" value="P:ribosomal small subunit assembly"/>
    <property type="evidence" value="ECO:0007669"/>
    <property type="project" value="TreeGrafter"/>
</dbReference>
<proteinExistence type="inferred from homology"/>
<dbReference type="InterPro" id="IPR003728">
    <property type="entry name" value="Ribosome_maturation_RimP"/>
</dbReference>
<feature type="domain" description="Ribosome maturation factor RimP N-terminal" evidence="4">
    <location>
        <begin position="10"/>
        <end position="78"/>
    </location>
</feature>
<dbReference type="Pfam" id="PF17384">
    <property type="entry name" value="DUF150_C"/>
    <property type="match status" value="1"/>
</dbReference>
<sequence length="171" mass="18091">MGVVDRVNDLVDPLCARVGVEMVDLEFAGGVLRITVDQPGGVGTEALAALTGEVSRVLDHTDPIPGTFTLEVTSPGLERTLKRPDHFGQVVGARITLKTCPGTEGDRRLEGILEAADDSGLVVRTDDGSQRAVAYEKVQTARTVFVWEQPPKSVRQGGRGVAGRSDGSNSP</sequence>
<dbReference type="EMBL" id="UINC01035263">
    <property type="protein sequence ID" value="SVB27397.1"/>
    <property type="molecule type" value="Genomic_DNA"/>
</dbReference>
<evidence type="ECO:0000256" key="3">
    <source>
        <dbReference type="SAM" id="MobiDB-lite"/>
    </source>
</evidence>
<name>A0A382CQ47_9ZZZZ</name>
<dbReference type="SUPFAM" id="SSF74942">
    <property type="entry name" value="YhbC-like, C-terminal domain"/>
    <property type="match status" value="1"/>
</dbReference>
<evidence type="ECO:0000259" key="4">
    <source>
        <dbReference type="Pfam" id="PF02576"/>
    </source>
</evidence>
<evidence type="ECO:0000256" key="2">
    <source>
        <dbReference type="ARBA" id="ARBA00022517"/>
    </source>
</evidence>
<dbReference type="PANTHER" id="PTHR33867">
    <property type="entry name" value="RIBOSOME MATURATION FACTOR RIMP"/>
    <property type="match status" value="1"/>
</dbReference>
<dbReference type="CDD" id="cd01734">
    <property type="entry name" value="YlxS_C"/>
    <property type="match status" value="1"/>
</dbReference>
<evidence type="ECO:0000259" key="5">
    <source>
        <dbReference type="Pfam" id="PF17384"/>
    </source>
</evidence>
<dbReference type="Gene3D" id="2.30.30.180">
    <property type="entry name" value="Ribosome maturation factor RimP, C-terminal domain"/>
    <property type="match status" value="1"/>
</dbReference>
<dbReference type="InterPro" id="IPR028989">
    <property type="entry name" value="RimP_N"/>
</dbReference>
<protein>
    <recommendedName>
        <fullName evidence="7">Ribosome maturation factor RimP N-terminal domain-containing protein</fullName>
    </recommendedName>
</protein>
<dbReference type="SUPFAM" id="SSF75420">
    <property type="entry name" value="YhbC-like, N-terminal domain"/>
    <property type="match status" value="1"/>
</dbReference>
<dbReference type="GO" id="GO:0006412">
    <property type="term" value="P:translation"/>
    <property type="evidence" value="ECO:0007669"/>
    <property type="project" value="TreeGrafter"/>
</dbReference>
<evidence type="ECO:0000313" key="6">
    <source>
        <dbReference type="EMBL" id="SVB27397.1"/>
    </source>
</evidence>
<keyword evidence="2" id="KW-0690">Ribosome biogenesis</keyword>
<dbReference type="Pfam" id="PF02576">
    <property type="entry name" value="RimP_N"/>
    <property type="match status" value="1"/>
</dbReference>
<dbReference type="Gene3D" id="3.30.300.70">
    <property type="entry name" value="RimP-like superfamily, N-terminal"/>
    <property type="match status" value="1"/>
</dbReference>
<organism evidence="6">
    <name type="scientific">marine metagenome</name>
    <dbReference type="NCBI Taxonomy" id="408172"/>
    <lineage>
        <taxon>unclassified sequences</taxon>
        <taxon>metagenomes</taxon>
        <taxon>ecological metagenomes</taxon>
    </lineage>
</organism>